<dbReference type="Gene3D" id="1.10.287.950">
    <property type="entry name" value="Methyl-accepting chemotaxis protein"/>
    <property type="match status" value="1"/>
</dbReference>
<accession>A0ABM7UH59</accession>
<dbReference type="Proteomes" id="UP000245263">
    <property type="component" value="Chromosome 1"/>
</dbReference>
<dbReference type="PANTHER" id="PTHR43531">
    <property type="entry name" value="PROTEIN ICFG"/>
    <property type="match status" value="1"/>
</dbReference>
<feature type="coiled-coil region" evidence="4">
    <location>
        <begin position="481"/>
        <end position="515"/>
    </location>
</feature>
<keyword evidence="5" id="KW-0472">Membrane</keyword>
<proteinExistence type="inferred from homology"/>
<dbReference type="EMBL" id="AP025028">
    <property type="protein sequence ID" value="BDA78004.1"/>
    <property type="molecule type" value="Genomic_DNA"/>
</dbReference>
<keyword evidence="5" id="KW-0812">Transmembrane</keyword>
<feature type="transmembrane region" description="Helical" evidence="5">
    <location>
        <begin position="44"/>
        <end position="66"/>
    </location>
</feature>
<feature type="transmembrane region" description="Helical" evidence="5">
    <location>
        <begin position="75"/>
        <end position="94"/>
    </location>
</feature>
<reference evidence="7 8" key="1">
    <citation type="submission" date="2021-08" db="EMBL/GenBank/DDBJ databases">
        <title>Complete genome sequence of Leptospira kobayashii strain E30.</title>
        <authorList>
            <person name="Nakao R."/>
            <person name="Nakamura S."/>
            <person name="Masuzawa T."/>
            <person name="Koizumi N."/>
        </authorList>
    </citation>
    <scope>NUCLEOTIDE SEQUENCE [LARGE SCALE GENOMIC DNA]</scope>
    <source>
        <strain evidence="7 8">E30</strain>
    </source>
</reference>
<feature type="transmembrane region" description="Helical" evidence="5">
    <location>
        <begin position="177"/>
        <end position="197"/>
    </location>
</feature>
<dbReference type="SMART" id="SM00283">
    <property type="entry name" value="MA"/>
    <property type="match status" value="1"/>
</dbReference>
<keyword evidence="3" id="KW-0807">Transducer</keyword>
<dbReference type="InterPro" id="IPR051310">
    <property type="entry name" value="MCP_chemotaxis"/>
</dbReference>
<protein>
    <submittedName>
        <fullName evidence="7">Methyl-accepting chemotaxis protein</fullName>
    </submittedName>
</protein>
<comment type="similarity">
    <text evidence="2">Belongs to the methyl-accepting chemotaxis (MCP) protein family.</text>
</comment>
<evidence type="ECO:0000313" key="8">
    <source>
        <dbReference type="Proteomes" id="UP000245263"/>
    </source>
</evidence>
<evidence type="ECO:0000256" key="2">
    <source>
        <dbReference type="ARBA" id="ARBA00029447"/>
    </source>
</evidence>
<dbReference type="PROSITE" id="PS50111">
    <property type="entry name" value="CHEMOTAXIS_TRANSDUC_2"/>
    <property type="match status" value="1"/>
</dbReference>
<feature type="transmembrane region" description="Helical" evidence="5">
    <location>
        <begin position="106"/>
        <end position="125"/>
    </location>
</feature>
<evidence type="ECO:0000256" key="1">
    <source>
        <dbReference type="ARBA" id="ARBA00022500"/>
    </source>
</evidence>
<keyword evidence="5" id="KW-1133">Transmembrane helix</keyword>
<keyword evidence="4" id="KW-0175">Coiled coil</keyword>
<keyword evidence="8" id="KW-1185">Reference proteome</keyword>
<feature type="transmembrane region" description="Helical" evidence="5">
    <location>
        <begin position="132"/>
        <end position="157"/>
    </location>
</feature>
<feature type="transmembrane region" description="Helical" evidence="5">
    <location>
        <begin position="21"/>
        <end position="38"/>
    </location>
</feature>
<dbReference type="PANTHER" id="PTHR43531:SF11">
    <property type="entry name" value="METHYL-ACCEPTING CHEMOTAXIS PROTEIN 3"/>
    <property type="match status" value="1"/>
</dbReference>
<dbReference type="Pfam" id="PF00015">
    <property type="entry name" value="MCPsignal"/>
    <property type="match status" value="1"/>
</dbReference>
<evidence type="ECO:0000256" key="4">
    <source>
        <dbReference type="SAM" id="Coils"/>
    </source>
</evidence>
<sequence length="525" mass="57674">MHAQIEQIEDLWIKGKIIINRIRFGLVILFTLSLAGAKDAFQPVMFQIHSWGTVIMAIYCLVSYVWQKKGNPPDWFHKSLVISDIIILSLTIILDSALGTVEAKSALSNIVVYFIYFFILSYSGFLGDKRFVLVTSIVGALGASIGLFVAVKIGGIQLTDKPDLSSKPGYAGLSTEILKPIFIFTGGLIVSILVNLFNKIGRIGSVKAEEAKKLLDNNNANRDIIKNSAEQLEHSIGAFSNYVSNTSNKLESQAASLEEITAVIEELSSSFISNSNSIEDQNQKVKKLSIDSKELKSIVETIFQYSKDLVKIAEENKADTENVAQVSEKTSRFLESIHSSFDKVDEINKIMAEIGDKTNLLALNASIEAARAGDVGRGFAVVATEVSKLADFTAKNAKIIATVVAESRTYIREATSASTSTGNLTNSQIGKLIHTLDKITEMNQMYDKQKRIIENFLLELSDIDALSSSISVSTTEQIQGQKEASKGIQSLEAEVNEISRASRDLEDNIHSIRKQSQELLLMSKN</sequence>
<keyword evidence="1" id="KW-0145">Chemotaxis</keyword>
<evidence type="ECO:0000256" key="3">
    <source>
        <dbReference type="PROSITE-ProRule" id="PRU00284"/>
    </source>
</evidence>
<dbReference type="SUPFAM" id="SSF58104">
    <property type="entry name" value="Methyl-accepting chemotaxis protein (MCP) signaling domain"/>
    <property type="match status" value="1"/>
</dbReference>
<name>A0ABM7UH59_9LEPT</name>
<dbReference type="RefSeq" id="WP_341461792.1">
    <property type="nucleotide sequence ID" value="NZ_AP025028.1"/>
</dbReference>
<feature type="domain" description="Methyl-accepting transducer" evidence="6">
    <location>
        <begin position="228"/>
        <end position="492"/>
    </location>
</feature>
<evidence type="ECO:0000256" key="5">
    <source>
        <dbReference type="SAM" id="Phobius"/>
    </source>
</evidence>
<dbReference type="InterPro" id="IPR004089">
    <property type="entry name" value="MCPsignal_dom"/>
</dbReference>
<organism evidence="7 8">
    <name type="scientific">Leptospira kobayashii</name>
    <dbReference type="NCBI Taxonomy" id="1917830"/>
    <lineage>
        <taxon>Bacteria</taxon>
        <taxon>Pseudomonadati</taxon>
        <taxon>Spirochaetota</taxon>
        <taxon>Spirochaetia</taxon>
        <taxon>Leptospirales</taxon>
        <taxon>Leptospiraceae</taxon>
        <taxon>Leptospira</taxon>
    </lineage>
</organism>
<evidence type="ECO:0000259" key="6">
    <source>
        <dbReference type="PROSITE" id="PS50111"/>
    </source>
</evidence>
<gene>
    <name evidence="7" type="ORF">LPTSP3_g09340</name>
</gene>
<evidence type="ECO:0000313" key="7">
    <source>
        <dbReference type="EMBL" id="BDA78004.1"/>
    </source>
</evidence>